<proteinExistence type="predicted"/>
<feature type="region of interest" description="Disordered" evidence="1">
    <location>
        <begin position="1"/>
        <end position="25"/>
    </location>
</feature>
<reference evidence="2 3" key="1">
    <citation type="submission" date="2024-01" db="EMBL/GenBank/DDBJ databases">
        <title>Genome assemblies of Stephania.</title>
        <authorList>
            <person name="Yang L."/>
        </authorList>
    </citation>
    <scope>NUCLEOTIDE SEQUENCE [LARGE SCALE GENOMIC DNA]</scope>
    <source>
        <strain evidence="2">JXDWG</strain>
        <tissue evidence="2">Leaf</tissue>
    </source>
</reference>
<dbReference type="Proteomes" id="UP001419268">
    <property type="component" value="Unassembled WGS sequence"/>
</dbReference>
<evidence type="ECO:0000313" key="3">
    <source>
        <dbReference type="Proteomes" id="UP001419268"/>
    </source>
</evidence>
<protein>
    <submittedName>
        <fullName evidence="2">Uncharacterized protein</fullName>
    </submittedName>
</protein>
<name>A0AAP0F9V2_9MAGN</name>
<evidence type="ECO:0000313" key="2">
    <source>
        <dbReference type="EMBL" id="KAK9105288.1"/>
    </source>
</evidence>
<sequence>MEGGDRGTKMTKKVGGRIRWGGKKEERGRWLGETVSSLGHHELETRNKNENKTKDYVSFSSTDVRKRITLN</sequence>
<dbReference type="AlphaFoldDB" id="A0AAP0F9V2"/>
<accession>A0AAP0F9V2</accession>
<comment type="caution">
    <text evidence="2">The sequence shown here is derived from an EMBL/GenBank/DDBJ whole genome shotgun (WGS) entry which is preliminary data.</text>
</comment>
<gene>
    <name evidence="2" type="ORF">Scep_022132</name>
</gene>
<dbReference type="EMBL" id="JBBNAG010000009">
    <property type="protein sequence ID" value="KAK9105288.1"/>
    <property type="molecule type" value="Genomic_DNA"/>
</dbReference>
<organism evidence="2 3">
    <name type="scientific">Stephania cephalantha</name>
    <dbReference type="NCBI Taxonomy" id="152367"/>
    <lineage>
        <taxon>Eukaryota</taxon>
        <taxon>Viridiplantae</taxon>
        <taxon>Streptophyta</taxon>
        <taxon>Embryophyta</taxon>
        <taxon>Tracheophyta</taxon>
        <taxon>Spermatophyta</taxon>
        <taxon>Magnoliopsida</taxon>
        <taxon>Ranunculales</taxon>
        <taxon>Menispermaceae</taxon>
        <taxon>Menispermoideae</taxon>
        <taxon>Cissampelideae</taxon>
        <taxon>Stephania</taxon>
    </lineage>
</organism>
<keyword evidence="3" id="KW-1185">Reference proteome</keyword>
<evidence type="ECO:0000256" key="1">
    <source>
        <dbReference type="SAM" id="MobiDB-lite"/>
    </source>
</evidence>